<evidence type="ECO:0000256" key="3">
    <source>
        <dbReference type="ARBA" id="ARBA00022801"/>
    </source>
</evidence>
<evidence type="ECO:0000313" key="7">
    <source>
        <dbReference type="Proteomes" id="UP000525652"/>
    </source>
</evidence>
<evidence type="ECO:0000256" key="1">
    <source>
        <dbReference type="ARBA" id="ARBA00008779"/>
    </source>
</evidence>
<organism evidence="6 7">
    <name type="scientific">Puniceicoccus vermicola</name>
    <dbReference type="NCBI Taxonomy" id="388746"/>
    <lineage>
        <taxon>Bacteria</taxon>
        <taxon>Pseudomonadati</taxon>
        <taxon>Verrucomicrobiota</taxon>
        <taxon>Opitutia</taxon>
        <taxon>Puniceicoccales</taxon>
        <taxon>Puniceicoccaceae</taxon>
        <taxon>Puniceicoccus</taxon>
    </lineage>
</organism>
<evidence type="ECO:0000256" key="2">
    <source>
        <dbReference type="ARBA" id="ARBA00022723"/>
    </source>
</evidence>
<keyword evidence="3" id="KW-0378">Hydrolase</keyword>
<reference evidence="6 7" key="1">
    <citation type="submission" date="2020-07" db="EMBL/GenBank/DDBJ databases">
        <authorList>
            <person name="Feng X."/>
        </authorList>
    </citation>
    <scope>NUCLEOTIDE SEQUENCE [LARGE SCALE GENOMIC DNA]</scope>
    <source>
        <strain evidence="6 7">JCM14086</strain>
    </source>
</reference>
<dbReference type="InterPro" id="IPR017850">
    <property type="entry name" value="Alkaline_phosphatase_core_sf"/>
</dbReference>
<feature type="domain" description="Sulfatase N-terminal" evidence="5">
    <location>
        <begin position="5"/>
        <end position="97"/>
    </location>
</feature>
<dbReference type="EMBL" id="JACHVA010000124">
    <property type="protein sequence ID" value="MBC2603209.1"/>
    <property type="molecule type" value="Genomic_DNA"/>
</dbReference>
<dbReference type="CDD" id="cd16027">
    <property type="entry name" value="SGSH"/>
    <property type="match status" value="1"/>
</dbReference>
<dbReference type="SUPFAM" id="SSF53649">
    <property type="entry name" value="Alkaline phosphatase-like"/>
    <property type="match status" value="1"/>
</dbReference>
<keyword evidence="4" id="KW-0106">Calcium</keyword>
<keyword evidence="2" id="KW-0479">Metal-binding</keyword>
<dbReference type="AlphaFoldDB" id="A0A7X1B099"/>
<dbReference type="InterPro" id="IPR050738">
    <property type="entry name" value="Sulfatase"/>
</dbReference>
<evidence type="ECO:0000313" key="6">
    <source>
        <dbReference type="EMBL" id="MBC2603209.1"/>
    </source>
</evidence>
<dbReference type="Gene3D" id="3.40.720.10">
    <property type="entry name" value="Alkaline Phosphatase, subunit A"/>
    <property type="match status" value="1"/>
</dbReference>
<comment type="similarity">
    <text evidence="1">Belongs to the sulfatase family.</text>
</comment>
<dbReference type="GO" id="GO:0004065">
    <property type="term" value="F:arylsulfatase activity"/>
    <property type="evidence" value="ECO:0007669"/>
    <property type="project" value="TreeGrafter"/>
</dbReference>
<dbReference type="Pfam" id="PF00884">
    <property type="entry name" value="Sulfatase"/>
    <property type="match status" value="2"/>
</dbReference>
<protein>
    <submittedName>
        <fullName evidence="6">Sulfatase</fullName>
    </submittedName>
</protein>
<name>A0A7X1B099_9BACT</name>
<keyword evidence="7" id="KW-1185">Reference proteome</keyword>
<evidence type="ECO:0000259" key="5">
    <source>
        <dbReference type="Pfam" id="PF00884"/>
    </source>
</evidence>
<proteinExistence type="inferred from homology"/>
<comment type="caution">
    <text evidence="6">The sequence shown here is derived from an EMBL/GenBank/DDBJ whole genome shotgun (WGS) entry which is preliminary data.</text>
</comment>
<accession>A0A7X1B099</accession>
<dbReference type="PANTHER" id="PTHR42693">
    <property type="entry name" value="ARYLSULFATASE FAMILY MEMBER"/>
    <property type="match status" value="1"/>
</dbReference>
<gene>
    <name evidence="6" type="ORF">H5P30_15615</name>
</gene>
<dbReference type="InterPro" id="IPR024607">
    <property type="entry name" value="Sulfatase_CS"/>
</dbReference>
<dbReference type="PANTHER" id="PTHR42693:SF53">
    <property type="entry name" value="ENDO-4-O-SULFATASE"/>
    <property type="match status" value="1"/>
</dbReference>
<dbReference type="RefSeq" id="WP_185693842.1">
    <property type="nucleotide sequence ID" value="NZ_JACHVA010000124.1"/>
</dbReference>
<feature type="domain" description="Sulfatase N-terminal" evidence="5">
    <location>
        <begin position="122"/>
        <end position="275"/>
    </location>
</feature>
<dbReference type="InterPro" id="IPR000917">
    <property type="entry name" value="Sulfatase_N"/>
</dbReference>
<dbReference type="Proteomes" id="UP000525652">
    <property type="component" value="Unassembled WGS sequence"/>
</dbReference>
<dbReference type="PROSITE" id="PS00523">
    <property type="entry name" value="SULFATASE_1"/>
    <property type="match status" value="1"/>
</dbReference>
<sequence>MSRSPNFLFLQLEDAGRHLGCYGDTAGKTPNMDRLASEGALYTNAFTHCPVCAPSRGGMVTGCYPWSIGNQFMRCDVLEPPRTFTHELVRAGYHVSWPTKLDFNFTPGEGWCSDQDFWWEKPAPEQPFFLYENFVHTHESRMFRELSHIHGKMPYFCPSECRHHPDEIPVPPYLPDTPELRWQLVRYYDALSANDYRIGQRLQWLEDQGLSDETIVILLSDHGRGLPREKRWCYDAGLHLPLVIRHPGEIAPGTTEDELVAWVDIAPTVLSLAGVAIPDHYQGQVFMGPDRAPERSHVFAGRDRMDSIYDMVRVARDHHYHYIRNDAPGLPYAQYQAYMEKQPIMPLMRDLHAKGQLKGDEAVFFQPEKPREELYDTQADPNQLNNLAKDPAHSEALQALRTALDQHLAETGDLSEIDEKVLADRGLVRDDVEALTQQNRVCPLPPEQQLGPVPIPATRSQAEPWLWTASG</sequence>
<dbReference type="GO" id="GO:0046872">
    <property type="term" value="F:metal ion binding"/>
    <property type="evidence" value="ECO:0007669"/>
    <property type="project" value="UniProtKB-KW"/>
</dbReference>
<evidence type="ECO:0000256" key="4">
    <source>
        <dbReference type="ARBA" id="ARBA00022837"/>
    </source>
</evidence>